<dbReference type="PANTHER" id="PTHR43436">
    <property type="entry name" value="ARAC-FAMILY TRANSCRIPTIONAL REGULATOR"/>
    <property type="match status" value="1"/>
</dbReference>
<accession>A0ABT1AD73</accession>
<organism evidence="4 5">
    <name type="scientific">Pseudonocardia humida</name>
    <dbReference type="NCBI Taxonomy" id="2800819"/>
    <lineage>
        <taxon>Bacteria</taxon>
        <taxon>Bacillati</taxon>
        <taxon>Actinomycetota</taxon>
        <taxon>Actinomycetes</taxon>
        <taxon>Pseudonocardiales</taxon>
        <taxon>Pseudonocardiaceae</taxon>
        <taxon>Pseudonocardia</taxon>
    </lineage>
</organism>
<keyword evidence="2" id="KW-0804">Transcription</keyword>
<evidence type="ECO:0000313" key="4">
    <source>
        <dbReference type="EMBL" id="MCO1660704.1"/>
    </source>
</evidence>
<dbReference type="EMBL" id="JAGSOV010000089">
    <property type="protein sequence ID" value="MCO1660704.1"/>
    <property type="molecule type" value="Genomic_DNA"/>
</dbReference>
<evidence type="ECO:0000256" key="2">
    <source>
        <dbReference type="ARBA" id="ARBA00023163"/>
    </source>
</evidence>
<dbReference type="PANTHER" id="PTHR43436:SF1">
    <property type="entry name" value="TRANSCRIPTIONAL REGULATORY PROTEIN"/>
    <property type="match status" value="1"/>
</dbReference>
<name>A0ABT1AD73_9PSEU</name>
<dbReference type="InterPro" id="IPR018060">
    <property type="entry name" value="HTH_AraC"/>
</dbReference>
<evidence type="ECO:0000313" key="5">
    <source>
        <dbReference type="Proteomes" id="UP001165283"/>
    </source>
</evidence>
<evidence type="ECO:0000256" key="1">
    <source>
        <dbReference type="ARBA" id="ARBA00023015"/>
    </source>
</evidence>
<proteinExistence type="predicted"/>
<dbReference type="SUPFAM" id="SSF46689">
    <property type="entry name" value="Homeodomain-like"/>
    <property type="match status" value="2"/>
</dbReference>
<keyword evidence="5" id="KW-1185">Reference proteome</keyword>
<evidence type="ECO:0000259" key="3">
    <source>
        <dbReference type="PROSITE" id="PS01124"/>
    </source>
</evidence>
<sequence length="121" mass="13724">MDQCALKDGSASDVRRVIHWLRENYAEPVRVEDPARRATLSVSTFHKVFATVTAMSPIQYRKRIRPQEARRLLVAGGTDVTGAAHAVGYDSPSQFSREYRRLFGAPPRRDAVRERAEQRIA</sequence>
<dbReference type="Proteomes" id="UP001165283">
    <property type="component" value="Unassembled WGS sequence"/>
</dbReference>
<dbReference type="Gene3D" id="1.10.10.60">
    <property type="entry name" value="Homeodomain-like"/>
    <property type="match status" value="1"/>
</dbReference>
<reference evidence="4" key="1">
    <citation type="submission" date="2021-04" db="EMBL/GenBank/DDBJ databases">
        <title>Pseudonocardia sp. nov., isolated from sandy soil of mangrove forest.</title>
        <authorList>
            <person name="Zan Z."/>
            <person name="Huang R."/>
            <person name="Liu W."/>
        </authorList>
    </citation>
    <scope>NUCLEOTIDE SEQUENCE</scope>
    <source>
        <strain evidence="4">S2-4</strain>
    </source>
</reference>
<gene>
    <name evidence="4" type="ORF">KDL28_37205</name>
</gene>
<dbReference type="SMART" id="SM00342">
    <property type="entry name" value="HTH_ARAC"/>
    <property type="match status" value="1"/>
</dbReference>
<dbReference type="InterPro" id="IPR009057">
    <property type="entry name" value="Homeodomain-like_sf"/>
</dbReference>
<protein>
    <submittedName>
        <fullName evidence="4">Helix-turn-helix transcriptional regulator</fullName>
    </submittedName>
</protein>
<keyword evidence="1" id="KW-0805">Transcription regulation</keyword>
<comment type="caution">
    <text evidence="4">The sequence shown here is derived from an EMBL/GenBank/DDBJ whole genome shotgun (WGS) entry which is preliminary data.</text>
</comment>
<feature type="domain" description="HTH araC/xylS-type" evidence="3">
    <location>
        <begin position="15"/>
        <end position="113"/>
    </location>
</feature>
<dbReference type="Pfam" id="PF12833">
    <property type="entry name" value="HTH_18"/>
    <property type="match status" value="1"/>
</dbReference>
<dbReference type="PROSITE" id="PS01124">
    <property type="entry name" value="HTH_ARAC_FAMILY_2"/>
    <property type="match status" value="1"/>
</dbReference>